<reference evidence="5" key="1">
    <citation type="submission" date="2018-11" db="EMBL/GenBank/DDBJ databases">
        <authorList>
            <consortium name="Pathogen Informatics"/>
        </authorList>
    </citation>
    <scope>NUCLEOTIDE SEQUENCE</scope>
</reference>
<dbReference type="InterPro" id="IPR006973">
    <property type="entry name" value="Cwf_Cwc_15"/>
</dbReference>
<gene>
    <name evidence="5" type="ORF">PXEA_LOCUS9508</name>
</gene>
<dbReference type="GO" id="GO:0071013">
    <property type="term" value="C:catalytic step 2 spliceosome"/>
    <property type="evidence" value="ECO:0007669"/>
    <property type="project" value="TreeGrafter"/>
</dbReference>
<evidence type="ECO:0000313" key="6">
    <source>
        <dbReference type="Proteomes" id="UP000784294"/>
    </source>
</evidence>
<dbReference type="GO" id="GO:0045292">
    <property type="term" value="P:mRNA cis splicing, via spliceosome"/>
    <property type="evidence" value="ECO:0007669"/>
    <property type="project" value="TreeGrafter"/>
</dbReference>
<dbReference type="GO" id="GO:0003723">
    <property type="term" value="F:RNA binding"/>
    <property type="evidence" value="ECO:0007669"/>
    <property type="project" value="TreeGrafter"/>
</dbReference>
<dbReference type="Pfam" id="PF04889">
    <property type="entry name" value="Cwf_Cwc_15"/>
    <property type="match status" value="1"/>
</dbReference>
<feature type="compositionally biased region" description="Acidic residues" evidence="4">
    <location>
        <begin position="76"/>
        <end position="90"/>
    </location>
</feature>
<feature type="region of interest" description="Disordered" evidence="4">
    <location>
        <begin position="74"/>
        <end position="115"/>
    </location>
</feature>
<evidence type="ECO:0000256" key="4">
    <source>
        <dbReference type="SAM" id="MobiDB-lite"/>
    </source>
</evidence>
<keyword evidence="2" id="KW-0507">mRNA processing</keyword>
<organism evidence="5 6">
    <name type="scientific">Protopolystoma xenopodis</name>
    <dbReference type="NCBI Taxonomy" id="117903"/>
    <lineage>
        <taxon>Eukaryota</taxon>
        <taxon>Metazoa</taxon>
        <taxon>Spiralia</taxon>
        <taxon>Lophotrochozoa</taxon>
        <taxon>Platyhelminthes</taxon>
        <taxon>Monogenea</taxon>
        <taxon>Polyopisthocotylea</taxon>
        <taxon>Polystomatidea</taxon>
        <taxon>Polystomatidae</taxon>
        <taxon>Protopolystoma</taxon>
    </lineage>
</organism>
<comment type="caution">
    <text evidence="5">The sequence shown here is derived from an EMBL/GenBank/DDBJ whole genome shotgun (WGS) entry which is preliminary data.</text>
</comment>
<sequence length="214" mass="23911">MTILYSLTASNIAAISSSSDSSVQNEKKSITLAALPSNSSLDQGSASKRPRMSFLASRAPIPSAAALAAVPTANLDADDPWEEDYDEDEVATAPKKPTLEGEEDDDATDDEEEDEEALLMELAKIKRERAEEIAKQAAERRAAEETIRIDNILRGNPLLTRNDNPTEFKVKRRWDDDVVFKNCARGEIDHAKRGFINDTLRSEFHKKFMKKYIH</sequence>
<evidence type="ECO:0000313" key="5">
    <source>
        <dbReference type="EMBL" id="VEL16068.1"/>
    </source>
</evidence>
<keyword evidence="3" id="KW-0508">mRNA splicing</keyword>
<accession>A0A3S4ZNQ6</accession>
<dbReference type="Proteomes" id="UP000784294">
    <property type="component" value="Unassembled WGS sequence"/>
</dbReference>
<feature type="compositionally biased region" description="Acidic residues" evidence="4">
    <location>
        <begin position="100"/>
        <end position="115"/>
    </location>
</feature>
<protein>
    <recommendedName>
        <fullName evidence="7">Cwf15/Cwc15 cell cycle control protein</fullName>
    </recommendedName>
</protein>
<dbReference type="PANTHER" id="PTHR12718">
    <property type="entry name" value="CELL CYCLE CONTROL PROTEIN CWF15"/>
    <property type="match status" value="1"/>
</dbReference>
<feature type="compositionally biased region" description="Polar residues" evidence="4">
    <location>
        <begin position="36"/>
        <end position="46"/>
    </location>
</feature>
<evidence type="ECO:0000256" key="1">
    <source>
        <dbReference type="ARBA" id="ARBA00006644"/>
    </source>
</evidence>
<evidence type="ECO:0000256" key="2">
    <source>
        <dbReference type="ARBA" id="ARBA00022664"/>
    </source>
</evidence>
<dbReference type="OrthoDB" id="30179at2759"/>
<evidence type="ECO:0000256" key="3">
    <source>
        <dbReference type="ARBA" id="ARBA00023187"/>
    </source>
</evidence>
<evidence type="ECO:0008006" key="7">
    <source>
        <dbReference type="Google" id="ProtNLM"/>
    </source>
</evidence>
<dbReference type="EMBL" id="CAAALY010027018">
    <property type="protein sequence ID" value="VEL16068.1"/>
    <property type="molecule type" value="Genomic_DNA"/>
</dbReference>
<feature type="region of interest" description="Disordered" evidence="4">
    <location>
        <begin position="16"/>
        <end position="51"/>
    </location>
</feature>
<dbReference type="PANTHER" id="PTHR12718:SF2">
    <property type="entry name" value="SPLICEOSOME-ASSOCIATED PROTEIN CWC15 HOMOLOG"/>
    <property type="match status" value="1"/>
</dbReference>
<dbReference type="AlphaFoldDB" id="A0A3S4ZNQ6"/>
<proteinExistence type="inferred from homology"/>
<comment type="similarity">
    <text evidence="1">Belongs to the CWC15 family.</text>
</comment>
<name>A0A3S4ZNQ6_9PLAT</name>
<keyword evidence="6" id="KW-1185">Reference proteome</keyword>